<organism evidence="2 3">
    <name type="scientific">Campylobacter vicugnae</name>
    <dbReference type="NCBI Taxonomy" id="1660076"/>
    <lineage>
        <taxon>Bacteria</taxon>
        <taxon>Pseudomonadati</taxon>
        <taxon>Campylobacterota</taxon>
        <taxon>Epsilonproteobacteria</taxon>
        <taxon>Campylobacterales</taxon>
        <taxon>Campylobacteraceae</taxon>
        <taxon>Campylobacter</taxon>
    </lineage>
</organism>
<feature type="domain" description="SsuA/THI5-like" evidence="1">
    <location>
        <begin position="107"/>
        <end position="265"/>
    </location>
</feature>
<sequence>MIINLFMGDFMSSRREFLQHSIAFGIGALSIPNLLFSSEKLRLDIWNAPAIISLVVAVAMKQGEAKNLINLNYKEWRNPDQLRAGFASGSFLLSASPINVGPNLANQGLDVKMLNILTNGLNYIFSKGENLNSLKDLEGKKLIMAFKNDLPDIVFRALCLKNGVNLNKIDITYVQTPPEAMMMFLKKDFDNILISEPMASAMSLTAKKNGIDVKRSLDIQKIWADTFKQVPTIPQAGLIVNGKFYQENLEFFNAFHKDLKEALVWINSNFDLAAQFGSKYLPIPQPAIKEALNYANLKVERCQDIAQNLDLFFDIIYDINPKLIGGKMPSKELYL</sequence>
<dbReference type="SUPFAM" id="SSF53850">
    <property type="entry name" value="Periplasmic binding protein-like II"/>
    <property type="match status" value="1"/>
</dbReference>
<reference evidence="2 3" key="1">
    <citation type="journal article" date="2017" name="Genome Biol. Evol.">
        <title>Comparative Genomic Analysis Identifies a Campylobacter Clade Deficient in Selenium Metabolism.</title>
        <authorList>
            <person name="Miller W.G."/>
            <person name="Yee E."/>
            <person name="Lopes B.S."/>
            <person name="Chapman M.H."/>
            <person name="Huynh S."/>
            <person name="Bono J.L."/>
            <person name="Parker C.T."/>
            <person name="Strachan N.J.C."/>
            <person name="Forbes K.J."/>
        </authorList>
    </citation>
    <scope>NUCLEOTIDE SEQUENCE [LARGE SCALE GENOMIC DNA]</scope>
    <source>
        <strain evidence="2 3">RM8964</strain>
    </source>
</reference>
<dbReference type="Proteomes" id="UP000194265">
    <property type="component" value="Chromosome"/>
</dbReference>
<dbReference type="InterPro" id="IPR027024">
    <property type="entry name" value="UCP027386_ABC_sbc_TM0202"/>
</dbReference>
<protein>
    <submittedName>
        <fullName evidence="2">Nitrate/sulfonate/bicarbonate ABC transporter, periplasmic substrate-binding protein</fullName>
    </submittedName>
</protein>
<evidence type="ECO:0000313" key="2">
    <source>
        <dbReference type="EMBL" id="ARR01588.1"/>
    </source>
</evidence>
<evidence type="ECO:0000313" key="3">
    <source>
        <dbReference type="Proteomes" id="UP000194265"/>
    </source>
</evidence>
<name>A0A1X9SZ75_9BACT</name>
<evidence type="ECO:0000259" key="1">
    <source>
        <dbReference type="Pfam" id="PF09084"/>
    </source>
</evidence>
<dbReference type="PIRSF" id="PIRSF027386">
    <property type="entry name" value="UCP027386_ABC_sbc_TM0202"/>
    <property type="match status" value="1"/>
</dbReference>
<dbReference type="AlphaFoldDB" id="A0A1X9SZ75"/>
<accession>A0A1X9SZ75</accession>
<gene>
    <name evidence="2" type="ORF">CVIC8964_0145</name>
</gene>
<dbReference type="PANTHER" id="PTHR30024:SF46">
    <property type="entry name" value="ABC TRANSPORTER, SUBSTRATE-BINDING LIPOPROTEIN"/>
    <property type="match status" value="1"/>
</dbReference>
<dbReference type="InterPro" id="IPR015168">
    <property type="entry name" value="SsuA/THI5"/>
</dbReference>
<dbReference type="PANTHER" id="PTHR30024">
    <property type="entry name" value="ALIPHATIC SULFONATES-BINDING PROTEIN-RELATED"/>
    <property type="match status" value="1"/>
</dbReference>
<dbReference type="Gene3D" id="3.40.190.10">
    <property type="entry name" value="Periplasmic binding protein-like II"/>
    <property type="match status" value="2"/>
</dbReference>
<dbReference type="Pfam" id="PF09084">
    <property type="entry name" value="NMT1"/>
    <property type="match status" value="1"/>
</dbReference>
<dbReference type="EMBL" id="CP018791">
    <property type="protein sequence ID" value="ARR01588.1"/>
    <property type="molecule type" value="Genomic_DNA"/>
</dbReference>
<proteinExistence type="predicted"/>
<dbReference type="STRING" id="1660074.CVIC8964_0145"/>